<feature type="repeat" description="HEAT" evidence="8">
    <location>
        <begin position="385"/>
        <end position="423"/>
    </location>
</feature>
<keyword evidence="4" id="KW-0963">Cytoplasm</keyword>
<evidence type="ECO:0000313" key="10">
    <source>
        <dbReference type="EMBL" id="KZZ91409.1"/>
    </source>
</evidence>
<keyword evidence="7" id="KW-0539">Nucleus</keyword>
<dbReference type="Gene3D" id="1.25.10.10">
    <property type="entry name" value="Leucine-rich Repeat Variant"/>
    <property type="match status" value="1"/>
</dbReference>
<accession>A0A167YJ03</accession>
<sequence>MDGSRLAQLLQASQVPNTEQVKAVTADLQKNYYSKPESLILLIEIALTHNDGGIRQLAAVQALRYAPKQWEKTSREKKPLARAHLLNGALKESSEVTRHALARLIAGLIGLDADQGEEEEFLKQVLPLNNSDDVQAREVGSYILYELLEQSPAVFQDTRQLLQLFRTRIEDPDSKNVRINIAQAVGAVLPNIDPDEDPEALQAVQSFIPHIVNILKAAVEAEDEETFQKLFEVFHAYLACDSCFLAAHLQDLLRFMIALAANKEAGDDARVQAFSFLIQAVQFRRMKIQGMKEVAVELMVRAMSIITELDADDDEDDMSPARTAISLVSILANELHPRLVAVPMLEQFPTYATHPEPSYRMSAMLTLGNVAEGAPEFISTQLQTLLPTVINLLCDSDVQVRHAALVGLIHLAEEMADEMSSHHEQIISAVLQNLESASQGATDKRNIKIIRCACGALDTLGDGVDTKIMAQYGPNLVGPMIKLLDHEDCGVRGAAASAIGAIAASMKKGFQPYFEGAMKALGRFVTLKEADEEMDLRSATYDSLGRIALSVGPEAFQPYVMDLMKASEEALRLNSPRLKETSFILWSNLSKLYGTDFDHFLGGIFEGIFASLELEEEELDVPGVDPDQIADGTILGGRRIKLKAPRSEEDAVIATGGDEDWEDIEDLDDFNPVTAIALEQEVAIDTLGDVIANSCKGSHLETYVEKAIETIIPFTEHSYEGCRKNAISTLWRIFSRVFQVWEEATGNKWQPGLPCKFTPPPSILKISETLRQTTMEVWTNDSDRGVIAEINRNVAEVLKSTGPVVLTAKPVMMQELVSVLTSIITRSHPCQQDPGAEDEEQEIDASSSEYDWLIVDSALDVVVGLSAALGTQFGEMWKIFEKPVLKLVASTENVHRSSAIGVIAEIAKYTGDAISPFTDTLAQTLFRRLSDLDPLTKSNAAFALGLLIVNSNDTGTTIPMFPKIYEKLEGMMSMQTMRITDNVAGCLCRMMLKHSDNDFIAQALPAVVQVLPLTEDYEENEPVYQCIYKLYDESNPTVQQLTPQLLGIFQKVLGEPEDQLEQDTRQMVQRMVQALQR</sequence>
<reference evidence="10 11" key="1">
    <citation type="journal article" date="2016" name="Genome Biol. Evol.">
        <title>Divergent and convergent evolution of fungal pathogenicity.</title>
        <authorList>
            <person name="Shang Y."/>
            <person name="Xiao G."/>
            <person name="Zheng P."/>
            <person name="Cen K."/>
            <person name="Zhan S."/>
            <person name="Wang C."/>
        </authorList>
    </citation>
    <scope>NUCLEOTIDE SEQUENCE [LARGE SCALE GENOMIC DNA]</scope>
    <source>
        <strain evidence="10 11">RCEF 2490</strain>
    </source>
</reference>
<evidence type="ECO:0000313" key="11">
    <source>
        <dbReference type="Proteomes" id="UP000078544"/>
    </source>
</evidence>
<dbReference type="Pfam" id="PF25574">
    <property type="entry name" value="TPR_IMB1"/>
    <property type="match status" value="1"/>
</dbReference>
<keyword evidence="5" id="KW-0677">Repeat</keyword>
<evidence type="ECO:0000256" key="2">
    <source>
        <dbReference type="ARBA" id="ARBA00004496"/>
    </source>
</evidence>
<dbReference type="InterPro" id="IPR011989">
    <property type="entry name" value="ARM-like"/>
</dbReference>
<dbReference type="SMART" id="SM01349">
    <property type="entry name" value="TOG"/>
    <property type="match status" value="1"/>
</dbReference>
<dbReference type="Proteomes" id="UP000078544">
    <property type="component" value="Unassembled WGS sequence"/>
</dbReference>
<dbReference type="PROSITE" id="PS50077">
    <property type="entry name" value="HEAT_REPEAT"/>
    <property type="match status" value="1"/>
</dbReference>
<dbReference type="InterPro" id="IPR058584">
    <property type="entry name" value="IMB1_TNPO1-like_TPR"/>
</dbReference>
<dbReference type="GO" id="GO:0005737">
    <property type="term" value="C:cytoplasm"/>
    <property type="evidence" value="ECO:0007669"/>
    <property type="project" value="UniProtKB-SubCell"/>
</dbReference>
<dbReference type="OrthoDB" id="7862313at2759"/>
<comment type="subcellular location">
    <subcellularLocation>
        <location evidence="2">Cytoplasm</location>
    </subcellularLocation>
    <subcellularLocation>
        <location evidence="1">Nucleus</location>
    </subcellularLocation>
</comment>
<dbReference type="Pfam" id="PF25780">
    <property type="entry name" value="TPR_IPO5"/>
    <property type="match status" value="1"/>
</dbReference>
<dbReference type="GO" id="GO:0006606">
    <property type="term" value="P:protein import into nucleus"/>
    <property type="evidence" value="ECO:0007669"/>
    <property type="project" value="InterPro"/>
</dbReference>
<keyword evidence="6" id="KW-0653">Protein transport</keyword>
<dbReference type="GO" id="GO:0034399">
    <property type="term" value="C:nuclear periphery"/>
    <property type="evidence" value="ECO:0007669"/>
    <property type="project" value="EnsemblFungi"/>
</dbReference>
<proteinExistence type="predicted"/>
<evidence type="ECO:0000256" key="4">
    <source>
        <dbReference type="ARBA" id="ARBA00022490"/>
    </source>
</evidence>
<dbReference type="AlphaFoldDB" id="A0A167YJ03"/>
<evidence type="ECO:0000259" key="9">
    <source>
        <dbReference type="SMART" id="SM01349"/>
    </source>
</evidence>
<evidence type="ECO:0000256" key="7">
    <source>
        <dbReference type="ARBA" id="ARBA00023242"/>
    </source>
</evidence>
<dbReference type="PANTHER" id="PTHR10527">
    <property type="entry name" value="IMPORTIN BETA"/>
    <property type="match status" value="1"/>
</dbReference>
<evidence type="ECO:0000256" key="1">
    <source>
        <dbReference type="ARBA" id="ARBA00004123"/>
    </source>
</evidence>
<feature type="domain" description="TOG" evidence="9">
    <location>
        <begin position="334"/>
        <end position="580"/>
    </location>
</feature>
<dbReference type="InterPro" id="IPR021133">
    <property type="entry name" value="HEAT_type_2"/>
</dbReference>
<evidence type="ECO:0000256" key="5">
    <source>
        <dbReference type="ARBA" id="ARBA00022737"/>
    </source>
</evidence>
<organism evidence="10 11">
    <name type="scientific">Moelleriella libera RCEF 2490</name>
    <dbReference type="NCBI Taxonomy" id="1081109"/>
    <lineage>
        <taxon>Eukaryota</taxon>
        <taxon>Fungi</taxon>
        <taxon>Dikarya</taxon>
        <taxon>Ascomycota</taxon>
        <taxon>Pezizomycotina</taxon>
        <taxon>Sordariomycetes</taxon>
        <taxon>Hypocreomycetidae</taxon>
        <taxon>Hypocreales</taxon>
        <taxon>Clavicipitaceae</taxon>
        <taxon>Moelleriella</taxon>
    </lineage>
</organism>
<evidence type="ECO:0000256" key="8">
    <source>
        <dbReference type="PROSITE-ProRule" id="PRU00103"/>
    </source>
</evidence>
<dbReference type="STRING" id="1081109.A0A167YJ03"/>
<dbReference type="EMBL" id="AZGY01000018">
    <property type="protein sequence ID" value="KZZ91409.1"/>
    <property type="molecule type" value="Genomic_DNA"/>
</dbReference>
<dbReference type="InterPro" id="IPR040122">
    <property type="entry name" value="Importin_beta"/>
</dbReference>
<evidence type="ECO:0000256" key="6">
    <source>
        <dbReference type="ARBA" id="ARBA00022927"/>
    </source>
</evidence>
<comment type="caution">
    <text evidence="10">The sequence shown here is derived from an EMBL/GenBank/DDBJ whole genome shotgun (WGS) entry which is preliminary data.</text>
</comment>
<protein>
    <submittedName>
        <fullName evidence="10">Armadillo-type fold protein</fullName>
    </submittedName>
</protein>
<dbReference type="InterPro" id="IPR016024">
    <property type="entry name" value="ARM-type_fold"/>
</dbReference>
<gene>
    <name evidence="10" type="ORF">AAL_06645</name>
</gene>
<keyword evidence="3" id="KW-0813">Transport</keyword>
<name>A0A167YJ03_9HYPO</name>
<keyword evidence="11" id="KW-1185">Reference proteome</keyword>
<dbReference type="SUPFAM" id="SSF48371">
    <property type="entry name" value="ARM repeat"/>
    <property type="match status" value="2"/>
</dbReference>
<evidence type="ECO:0000256" key="3">
    <source>
        <dbReference type="ARBA" id="ARBA00022448"/>
    </source>
</evidence>
<dbReference type="InterPro" id="IPR034085">
    <property type="entry name" value="TOG"/>
</dbReference>
<dbReference type="InterPro" id="IPR057672">
    <property type="entry name" value="TPR_IPO4/5"/>
</dbReference>